<dbReference type="Pfam" id="PF13439">
    <property type="entry name" value="Glyco_transf_4"/>
    <property type="match status" value="1"/>
</dbReference>
<keyword evidence="1" id="KW-0328">Glycosyltransferase</keyword>
<feature type="domain" description="Glycosyl transferase family 1" evidence="3">
    <location>
        <begin position="197"/>
        <end position="356"/>
    </location>
</feature>
<dbReference type="InterPro" id="IPR001296">
    <property type="entry name" value="Glyco_trans_1"/>
</dbReference>
<dbReference type="EMBL" id="DTQM01000176">
    <property type="protein sequence ID" value="HGC43301.1"/>
    <property type="molecule type" value="Genomic_DNA"/>
</dbReference>
<reference evidence="5" key="1">
    <citation type="journal article" date="2020" name="mSystems">
        <title>Genome- and Community-Level Interaction Insights into Carbon Utilization and Element Cycling Functions of Hydrothermarchaeota in Hydrothermal Sediment.</title>
        <authorList>
            <person name="Zhou Z."/>
            <person name="Liu Y."/>
            <person name="Xu W."/>
            <person name="Pan J."/>
            <person name="Luo Z.H."/>
            <person name="Li M."/>
        </authorList>
    </citation>
    <scope>NUCLEOTIDE SEQUENCE</scope>
    <source>
        <strain evidence="5">SpSt-997</strain>
    </source>
</reference>
<dbReference type="PANTHER" id="PTHR12526:SF510">
    <property type="entry name" value="D-INOSITOL 3-PHOSPHATE GLYCOSYLTRANSFERASE"/>
    <property type="match status" value="1"/>
</dbReference>
<evidence type="ECO:0000259" key="3">
    <source>
        <dbReference type="Pfam" id="PF00534"/>
    </source>
</evidence>
<organism evidence="5">
    <name type="scientific">Acidicaldus sp</name>
    <dbReference type="NCBI Taxonomy" id="1872105"/>
    <lineage>
        <taxon>Bacteria</taxon>
        <taxon>Pseudomonadati</taxon>
        <taxon>Pseudomonadota</taxon>
        <taxon>Alphaproteobacteria</taxon>
        <taxon>Acetobacterales</taxon>
        <taxon>Acetobacteraceae</taxon>
        <taxon>Acidicaldus</taxon>
    </lineage>
</organism>
<proteinExistence type="predicted"/>
<dbReference type="SUPFAM" id="SSF53756">
    <property type="entry name" value="UDP-Glycosyltransferase/glycogen phosphorylase"/>
    <property type="match status" value="1"/>
</dbReference>
<feature type="domain" description="Glycosyltransferase subfamily 4-like N-terminal" evidence="4">
    <location>
        <begin position="22"/>
        <end position="175"/>
    </location>
</feature>
<gene>
    <name evidence="5" type="ORF">ENY07_08810</name>
</gene>
<keyword evidence="2" id="KW-0808">Transferase</keyword>
<evidence type="ECO:0000256" key="2">
    <source>
        <dbReference type="ARBA" id="ARBA00022679"/>
    </source>
</evidence>
<sequence>MMSPPLPPGVVILQVLPALETGGVERGTLEMTAAIVAAGGQALVASRGGRGVTAIERAGGRHIALPLAKKSPLALWCNAARLAALIRAERVSIVHARSRAPAWSAWRACRRTGAHFVTTYHGAYGEDFPLKRLYNSVMARGERVVAISDFIARRIIARHHTDPARIRVIHRGVDPVIFDPEAVAPARLARLAAAWGLGAGRRVIMLPARLTAWKGHAVLIAALARLARPDTVAVFVGGDARGRFAGALRAKAAEAGVAGQVVFAGDCADMPAALLLADVVVSASTRPEAFGRVVIEAQAMARPVIATDHGGAVETIFPDETGWRVPPGDAGALARALARALDLDAAARAALGARARAAILARFTTRAMQDATLALYGELLA</sequence>
<evidence type="ECO:0000259" key="4">
    <source>
        <dbReference type="Pfam" id="PF13439"/>
    </source>
</evidence>
<protein>
    <submittedName>
        <fullName evidence="5">Glycosyltransferase</fullName>
    </submittedName>
</protein>
<dbReference type="CDD" id="cd03819">
    <property type="entry name" value="GT4_WavL-like"/>
    <property type="match status" value="1"/>
</dbReference>
<evidence type="ECO:0000313" key="5">
    <source>
        <dbReference type="EMBL" id="HGC43301.1"/>
    </source>
</evidence>
<dbReference type="Pfam" id="PF00534">
    <property type="entry name" value="Glycos_transf_1"/>
    <property type="match status" value="1"/>
</dbReference>
<dbReference type="PANTHER" id="PTHR12526">
    <property type="entry name" value="GLYCOSYLTRANSFERASE"/>
    <property type="match status" value="1"/>
</dbReference>
<dbReference type="GO" id="GO:0016757">
    <property type="term" value="F:glycosyltransferase activity"/>
    <property type="evidence" value="ECO:0007669"/>
    <property type="project" value="UniProtKB-KW"/>
</dbReference>
<dbReference type="AlphaFoldDB" id="A0A8J4M614"/>
<name>A0A8J4M614_9PROT</name>
<dbReference type="InterPro" id="IPR028098">
    <property type="entry name" value="Glyco_trans_4-like_N"/>
</dbReference>
<evidence type="ECO:0000256" key="1">
    <source>
        <dbReference type="ARBA" id="ARBA00022676"/>
    </source>
</evidence>
<dbReference type="Gene3D" id="3.40.50.2000">
    <property type="entry name" value="Glycogen Phosphorylase B"/>
    <property type="match status" value="2"/>
</dbReference>
<comment type="caution">
    <text evidence="5">The sequence shown here is derived from an EMBL/GenBank/DDBJ whole genome shotgun (WGS) entry which is preliminary data.</text>
</comment>
<accession>A0A8J4M614</accession>